<dbReference type="RefSeq" id="WP_095043869.1">
    <property type="nucleotide sequence ID" value="NZ_LN890655.1"/>
</dbReference>
<keyword evidence="2" id="KW-0121">Carboxypeptidase</keyword>
<sequence>MPNQSPEPEKQDEKAALPPPQDAITQTRHTITLGGETLHYTATTGRIILKAEDEKEGEKPKAAIFFVAYTLDPPEGTGAADPASRPIAFSFNGGPGSSSVWLHMGLLGPRRVALEHDGRLLPPPYRLVDNDFCLLDKCDLVFIDPVTTGFSRAVPGEKDKQFHGFKPDIESVGDFIRLYVSRYHRWGSPRYLIGESYGTTRAAGLAGYLQERHGFYLNGIILVSVVLNFLTLEFDPGNDLPFLLFLPTYTATAHYHNKLAPELQADLGRALAEAEAFALGDYATALLQGDALPAAQQADIAARLARYTGLAVAYIESTNLRVNIHRFVKELLRDQRRTVGRLDSRFTGIDRDAAGEGHEYDPSYAIIQGAYGGTFNDYVRRELGFASDLPYEIISERVHPWSFADHENAYVNTGETLRKAMSMNPHLRVFVANGYYDLATPYLATRYTFDHLELDPERRGNVVMRHYEAGHMMYIHEPSLGELKGDLDGFIDGE</sequence>
<dbReference type="GO" id="GO:0004185">
    <property type="term" value="F:serine-type carboxypeptidase activity"/>
    <property type="evidence" value="ECO:0007669"/>
    <property type="project" value="InterPro"/>
</dbReference>
<dbReference type="KEGG" id="pbf:CFX0092_A2671"/>
<evidence type="ECO:0000313" key="3">
    <source>
        <dbReference type="Proteomes" id="UP000215027"/>
    </source>
</evidence>
<protein>
    <submittedName>
        <fullName evidence="2">Peptidase S10 serine carboxypeptidase</fullName>
    </submittedName>
</protein>
<reference evidence="2" key="1">
    <citation type="submission" date="2016-01" db="EMBL/GenBank/DDBJ databases">
        <authorList>
            <person name="Mcilroy J.S."/>
            <person name="Karst M S."/>
            <person name="Albertsen M."/>
        </authorList>
    </citation>
    <scope>NUCLEOTIDE SEQUENCE</scope>
    <source>
        <strain evidence="2">Cfx-K</strain>
    </source>
</reference>
<keyword evidence="2" id="KW-0645">Protease</keyword>
<dbReference type="Pfam" id="PF00450">
    <property type="entry name" value="Peptidase_S10"/>
    <property type="match status" value="1"/>
</dbReference>
<accession>A0A160T528</accession>
<dbReference type="OrthoDB" id="9770107at2"/>
<proteinExistence type="predicted"/>
<evidence type="ECO:0000256" key="1">
    <source>
        <dbReference type="SAM" id="MobiDB-lite"/>
    </source>
</evidence>
<keyword evidence="2" id="KW-0378">Hydrolase</keyword>
<dbReference type="GO" id="GO:0006508">
    <property type="term" value="P:proteolysis"/>
    <property type="evidence" value="ECO:0007669"/>
    <property type="project" value="InterPro"/>
</dbReference>
<dbReference type="AlphaFoldDB" id="A0A160T528"/>
<name>A0A160T528_9CHLR</name>
<organism evidence="2 3">
    <name type="scientific">Candidatus Promineifilum breve</name>
    <dbReference type="NCBI Taxonomy" id="1806508"/>
    <lineage>
        <taxon>Bacteria</taxon>
        <taxon>Bacillati</taxon>
        <taxon>Chloroflexota</taxon>
        <taxon>Ardenticatenia</taxon>
        <taxon>Candidatus Promineifilales</taxon>
        <taxon>Candidatus Promineifilaceae</taxon>
        <taxon>Candidatus Promineifilum</taxon>
    </lineage>
</organism>
<dbReference type="Gene3D" id="3.40.50.1820">
    <property type="entry name" value="alpha/beta hydrolase"/>
    <property type="match status" value="1"/>
</dbReference>
<gene>
    <name evidence="2" type="ORF">CFX0092_A2671</name>
</gene>
<dbReference type="InterPro" id="IPR001563">
    <property type="entry name" value="Peptidase_S10"/>
</dbReference>
<dbReference type="Proteomes" id="UP000215027">
    <property type="component" value="Chromosome I"/>
</dbReference>
<keyword evidence="3" id="KW-1185">Reference proteome</keyword>
<dbReference type="SUPFAM" id="SSF53474">
    <property type="entry name" value="alpha/beta-Hydrolases"/>
    <property type="match status" value="1"/>
</dbReference>
<dbReference type="EMBL" id="LN890655">
    <property type="protein sequence ID" value="CUS04549.2"/>
    <property type="molecule type" value="Genomic_DNA"/>
</dbReference>
<dbReference type="InterPro" id="IPR029058">
    <property type="entry name" value="AB_hydrolase_fold"/>
</dbReference>
<feature type="region of interest" description="Disordered" evidence="1">
    <location>
        <begin position="1"/>
        <end position="22"/>
    </location>
</feature>
<evidence type="ECO:0000313" key="2">
    <source>
        <dbReference type="EMBL" id="CUS04549.2"/>
    </source>
</evidence>